<keyword evidence="4" id="KW-0418">Kinase</keyword>
<protein>
    <submittedName>
        <fullName evidence="8">Protein kinase domain-containing protein</fullName>
    </submittedName>
</protein>
<dbReference type="InterPro" id="IPR000719">
    <property type="entry name" value="Prot_kinase_dom"/>
</dbReference>
<evidence type="ECO:0000256" key="5">
    <source>
        <dbReference type="ARBA" id="ARBA00022840"/>
    </source>
</evidence>
<comment type="similarity">
    <text evidence="1">Belongs to the protein kinase superfamily. NEK Ser/Thr protein kinase family. NIMA subfamily.</text>
</comment>
<evidence type="ECO:0000256" key="1">
    <source>
        <dbReference type="ARBA" id="ARBA00010886"/>
    </source>
</evidence>
<dbReference type="InterPro" id="IPR011009">
    <property type="entry name" value="Kinase-like_dom_sf"/>
</dbReference>
<evidence type="ECO:0000256" key="4">
    <source>
        <dbReference type="ARBA" id="ARBA00022777"/>
    </source>
</evidence>
<keyword evidence="9" id="KW-1185">Reference proteome</keyword>
<dbReference type="AlphaFoldDB" id="A0A8R1IKZ4"/>
<dbReference type="GO" id="GO:0005524">
    <property type="term" value="F:ATP binding"/>
    <property type="evidence" value="ECO:0007669"/>
    <property type="project" value="UniProtKB-UniRule"/>
</dbReference>
<name>A0A8R1IKZ4_CAEJA</name>
<dbReference type="GO" id="GO:1902749">
    <property type="term" value="P:regulation of cell cycle G2/M phase transition"/>
    <property type="evidence" value="ECO:0007669"/>
    <property type="project" value="TreeGrafter"/>
</dbReference>
<evidence type="ECO:0000313" key="9">
    <source>
        <dbReference type="Proteomes" id="UP000005237"/>
    </source>
</evidence>
<evidence type="ECO:0000256" key="6">
    <source>
        <dbReference type="PROSITE-ProRule" id="PRU10141"/>
    </source>
</evidence>
<feature type="binding site" evidence="6">
    <location>
        <position position="61"/>
    </location>
    <ligand>
        <name>ATP</name>
        <dbReference type="ChEBI" id="CHEBI:30616"/>
    </ligand>
</feature>
<dbReference type="PROSITE" id="PS50011">
    <property type="entry name" value="PROTEIN_KINASE_DOM"/>
    <property type="match status" value="1"/>
</dbReference>
<keyword evidence="3 6" id="KW-0547">Nucleotide-binding</keyword>
<evidence type="ECO:0000259" key="7">
    <source>
        <dbReference type="PROSITE" id="PS50011"/>
    </source>
</evidence>
<dbReference type="InterPro" id="IPR050660">
    <property type="entry name" value="NEK_Ser/Thr_kinase"/>
</dbReference>
<keyword evidence="5 6" id="KW-0067">ATP-binding</keyword>
<evidence type="ECO:0000313" key="8">
    <source>
        <dbReference type="EnsemblMetazoa" id="CJA34305.1"/>
    </source>
</evidence>
<reference evidence="8" key="2">
    <citation type="submission" date="2022-06" db="UniProtKB">
        <authorList>
            <consortium name="EnsemblMetazoa"/>
        </authorList>
    </citation>
    <scope>IDENTIFICATION</scope>
    <source>
        <strain evidence="8">DF5081</strain>
    </source>
</reference>
<dbReference type="SUPFAM" id="SSF56112">
    <property type="entry name" value="Protein kinase-like (PK-like)"/>
    <property type="match status" value="1"/>
</dbReference>
<evidence type="ECO:0000256" key="3">
    <source>
        <dbReference type="ARBA" id="ARBA00022741"/>
    </source>
</evidence>
<dbReference type="InterPro" id="IPR017441">
    <property type="entry name" value="Protein_kinase_ATP_BS"/>
</dbReference>
<dbReference type="PANTHER" id="PTHR43671">
    <property type="entry name" value="SERINE/THREONINE-PROTEIN KINASE NEK"/>
    <property type="match status" value="1"/>
</dbReference>
<dbReference type="Gene3D" id="3.30.200.20">
    <property type="entry name" value="Phosphorylase Kinase, domain 1"/>
    <property type="match status" value="1"/>
</dbReference>
<reference evidence="9" key="1">
    <citation type="submission" date="2010-08" db="EMBL/GenBank/DDBJ databases">
        <authorList>
            <consortium name="Caenorhabditis japonica Sequencing Consortium"/>
            <person name="Wilson R.K."/>
        </authorList>
    </citation>
    <scope>NUCLEOTIDE SEQUENCE [LARGE SCALE GENOMIC DNA]</scope>
    <source>
        <strain evidence="9">DF5081</strain>
    </source>
</reference>
<sequence>EENADIMKEWEGVNERRQAVGEVAEFELLDQLGAGAFGCVYTVRKKAQSHSDNPAKLFALKEIFMTNLGDRESDKSFGDMISEVKIIKQQLRHPNIVRYRRIFVDNHRLYIVMDLIKGVSLREHIVTMKEKKSNFE</sequence>
<organism evidence="8 9">
    <name type="scientific">Caenorhabditis japonica</name>
    <dbReference type="NCBI Taxonomy" id="281687"/>
    <lineage>
        <taxon>Eukaryota</taxon>
        <taxon>Metazoa</taxon>
        <taxon>Ecdysozoa</taxon>
        <taxon>Nematoda</taxon>
        <taxon>Chromadorea</taxon>
        <taxon>Rhabditida</taxon>
        <taxon>Rhabditina</taxon>
        <taxon>Rhabditomorpha</taxon>
        <taxon>Rhabditoidea</taxon>
        <taxon>Rhabditidae</taxon>
        <taxon>Peloderinae</taxon>
        <taxon>Caenorhabditis</taxon>
    </lineage>
</organism>
<proteinExistence type="inferred from homology"/>
<dbReference type="GO" id="GO:0004674">
    <property type="term" value="F:protein serine/threonine kinase activity"/>
    <property type="evidence" value="ECO:0007669"/>
    <property type="project" value="TreeGrafter"/>
</dbReference>
<evidence type="ECO:0000256" key="2">
    <source>
        <dbReference type="ARBA" id="ARBA00022679"/>
    </source>
</evidence>
<feature type="domain" description="Protein kinase" evidence="7">
    <location>
        <begin position="26"/>
        <end position="136"/>
    </location>
</feature>
<dbReference type="PROSITE" id="PS00107">
    <property type="entry name" value="PROTEIN_KINASE_ATP"/>
    <property type="match status" value="1"/>
</dbReference>
<dbReference type="Pfam" id="PF00069">
    <property type="entry name" value="Pkinase"/>
    <property type="match status" value="1"/>
</dbReference>
<dbReference type="EnsemblMetazoa" id="CJA34305.1">
    <property type="protein sequence ID" value="CJA34305.1"/>
    <property type="gene ID" value="WBGene00210152"/>
</dbReference>
<dbReference type="Proteomes" id="UP000005237">
    <property type="component" value="Unassembled WGS sequence"/>
</dbReference>
<keyword evidence="2" id="KW-0808">Transferase</keyword>
<accession>A0A8R1IKZ4</accession>
<dbReference type="PANTHER" id="PTHR43671:SF92">
    <property type="entry name" value="SERINE_THREONINE-PROTEIN KINASE NEK10"/>
    <property type="match status" value="1"/>
</dbReference>